<proteinExistence type="predicted"/>
<gene>
    <name evidence="1" type="ORF">ANCCAN_06509</name>
</gene>
<dbReference type="Gene3D" id="1.25.50.20">
    <property type="match status" value="1"/>
</dbReference>
<name>A0A368GV45_ANCCA</name>
<evidence type="ECO:0008006" key="3">
    <source>
        <dbReference type="Google" id="ProtNLM"/>
    </source>
</evidence>
<dbReference type="Proteomes" id="UP000252519">
    <property type="component" value="Unassembled WGS sequence"/>
</dbReference>
<comment type="caution">
    <text evidence="1">The sequence shown here is derived from an EMBL/GenBank/DDBJ whole genome shotgun (WGS) entry which is preliminary data.</text>
</comment>
<keyword evidence="2" id="KW-1185">Reference proteome</keyword>
<dbReference type="STRING" id="29170.A0A368GV45"/>
<dbReference type="AlphaFoldDB" id="A0A368GV45"/>
<dbReference type="OrthoDB" id="5825230at2759"/>
<accession>A0A368GV45</accession>
<dbReference type="EMBL" id="JOJR01000062">
    <property type="protein sequence ID" value="RCN47478.1"/>
    <property type="molecule type" value="Genomic_DNA"/>
</dbReference>
<reference evidence="1 2" key="1">
    <citation type="submission" date="2014-10" db="EMBL/GenBank/DDBJ databases">
        <title>Draft genome of the hookworm Ancylostoma caninum.</title>
        <authorList>
            <person name="Mitreva M."/>
        </authorList>
    </citation>
    <scope>NUCLEOTIDE SEQUENCE [LARGE SCALE GENOMIC DNA]</scope>
    <source>
        <strain evidence="1 2">Baltimore</strain>
    </source>
</reference>
<evidence type="ECO:0000313" key="2">
    <source>
        <dbReference type="Proteomes" id="UP000252519"/>
    </source>
</evidence>
<evidence type="ECO:0000313" key="1">
    <source>
        <dbReference type="EMBL" id="RCN47478.1"/>
    </source>
</evidence>
<protein>
    <recommendedName>
        <fullName evidence="3">ERAP1-like C-terminal domain-containing protein</fullName>
    </recommendedName>
</protein>
<sequence length="128" mass="14909">MLLALDRNASFVRLQDVNDIFYSVSANPVGQEIIFNFLLERWEQIYDGLMPEHRAVGKLIEASAIGIRSQHQIEQASLLYVKYLKKHGKHASDFGDFDEIIEKSEHKVDWINKHFQRLSEFFKKSVGE</sequence>
<organism evidence="1 2">
    <name type="scientific">Ancylostoma caninum</name>
    <name type="common">Dog hookworm</name>
    <dbReference type="NCBI Taxonomy" id="29170"/>
    <lineage>
        <taxon>Eukaryota</taxon>
        <taxon>Metazoa</taxon>
        <taxon>Ecdysozoa</taxon>
        <taxon>Nematoda</taxon>
        <taxon>Chromadorea</taxon>
        <taxon>Rhabditida</taxon>
        <taxon>Rhabditina</taxon>
        <taxon>Rhabditomorpha</taxon>
        <taxon>Strongyloidea</taxon>
        <taxon>Ancylostomatidae</taxon>
        <taxon>Ancylostomatinae</taxon>
        <taxon>Ancylostoma</taxon>
    </lineage>
</organism>